<feature type="domain" description="Malate synthase TIM barrel" evidence="9">
    <location>
        <begin position="156"/>
        <end position="402"/>
    </location>
</feature>
<comment type="catalytic activity">
    <reaction evidence="6">
        <text>glyoxylate + acetyl-CoA + H2O = (S)-malate + CoA + H(+)</text>
        <dbReference type="Rhea" id="RHEA:18181"/>
        <dbReference type="ChEBI" id="CHEBI:15377"/>
        <dbReference type="ChEBI" id="CHEBI:15378"/>
        <dbReference type="ChEBI" id="CHEBI:15589"/>
        <dbReference type="ChEBI" id="CHEBI:36655"/>
        <dbReference type="ChEBI" id="CHEBI:57287"/>
        <dbReference type="ChEBI" id="CHEBI:57288"/>
        <dbReference type="EC" id="2.3.3.9"/>
    </reaction>
</comment>
<dbReference type="GO" id="GO:0004474">
    <property type="term" value="F:malate synthase activity"/>
    <property type="evidence" value="ECO:0007669"/>
    <property type="project" value="UniProtKB-EC"/>
</dbReference>
<reference evidence="12 13" key="1">
    <citation type="submission" date="2019-07" db="EMBL/GenBank/DDBJ databases">
        <title>Quadrisphaera sp. strain DD2A genome sequencing and assembly.</title>
        <authorList>
            <person name="Kim I."/>
        </authorList>
    </citation>
    <scope>NUCLEOTIDE SEQUENCE [LARGE SCALE GENOMIC DNA]</scope>
    <source>
        <strain evidence="12 13">DD2A</strain>
    </source>
</reference>
<dbReference type="EC" id="2.3.3.9" evidence="2"/>
<proteinExistence type="inferred from homology"/>
<evidence type="ECO:0000256" key="8">
    <source>
        <dbReference type="PIRSR" id="PIRSR001363-1"/>
    </source>
</evidence>
<feature type="active site" description="Proton acceptor" evidence="8">
    <location>
        <position position="160"/>
    </location>
</feature>
<evidence type="ECO:0000256" key="4">
    <source>
        <dbReference type="ARBA" id="ARBA00022532"/>
    </source>
</evidence>
<keyword evidence="13" id="KW-1185">Reference proteome</keyword>
<dbReference type="Gene3D" id="3.20.20.360">
    <property type="entry name" value="Malate synthase, domain 3"/>
    <property type="match status" value="1"/>
</dbReference>
<gene>
    <name evidence="12" type="primary">aceB</name>
    <name evidence="12" type="ORF">FMM08_12250</name>
</gene>
<evidence type="ECO:0000313" key="12">
    <source>
        <dbReference type="EMBL" id="TXR56256.1"/>
    </source>
</evidence>
<dbReference type="PANTHER" id="PTHR42902">
    <property type="entry name" value="MALATE SYNTHASE"/>
    <property type="match status" value="1"/>
</dbReference>
<dbReference type="SUPFAM" id="SSF51645">
    <property type="entry name" value="Malate synthase G"/>
    <property type="match status" value="1"/>
</dbReference>
<evidence type="ECO:0000256" key="6">
    <source>
        <dbReference type="ARBA" id="ARBA00047918"/>
    </source>
</evidence>
<evidence type="ECO:0000259" key="11">
    <source>
        <dbReference type="Pfam" id="PF20659"/>
    </source>
</evidence>
<organism evidence="12 13">
    <name type="scientific">Quadrisphaera setariae</name>
    <dbReference type="NCBI Taxonomy" id="2593304"/>
    <lineage>
        <taxon>Bacteria</taxon>
        <taxon>Bacillati</taxon>
        <taxon>Actinomycetota</taxon>
        <taxon>Actinomycetes</taxon>
        <taxon>Kineosporiales</taxon>
        <taxon>Kineosporiaceae</taxon>
        <taxon>Quadrisphaera</taxon>
    </lineage>
</organism>
<dbReference type="InterPro" id="IPR048356">
    <property type="entry name" value="MS_N"/>
</dbReference>
<keyword evidence="3" id="KW-0329">Glyoxylate bypass</keyword>
<feature type="domain" description="Malate synthase N-terminal" evidence="10">
    <location>
        <begin position="6"/>
        <end position="63"/>
    </location>
</feature>
<evidence type="ECO:0000256" key="3">
    <source>
        <dbReference type="ARBA" id="ARBA00022435"/>
    </source>
</evidence>
<dbReference type="InterPro" id="IPR048355">
    <property type="entry name" value="MS_C"/>
</dbReference>
<sequence length="530" mass="55863">MVVEHAGPAHPRAAQVLTPSALSLLAELHRRHDGRRRALLSAREDLRRAASAAGSLALDPRTASVREGVWRLPPAPADLADRRVEITGPAEPRMAFNALTSGALVWMADLEDSSTPHWRNVVGSQVVLRDVVRRTLSGTTGDGTPWALPEQGRLATLVVRPRGWHMDEAHVLVDGEPVSGSLLDAALFLDGNAAELIARGSGPYLYLPKLEHASEAALWHDVLADAEAHLGLPEGTVRVTVLIETITAAFEMEEVLHALAPHATGLNAGRWDYLFSTIKTFRDAGPGFVLPDRSALTMTTPFMRAYARALVRTCHRRGAHAIGGMAAAVPSRKDAEAAARALAAVAADKEREAGDGFDGSWVAHPDLVATGRAAFDAVLGEAPDQLAAHADERPQVSAELLLDLPDAAGRVTSAGLATNVSVGVRYLAAWLDGRGAVAIDGLMEDAATAEISRSQVWQWVRAGAVTEDGAPVTADRVRDELAAVVDGLVAAAGDDAAGAARAREAGALFERVALAEDFPPFLTTAADVGP</sequence>
<dbReference type="PIRSF" id="PIRSF001363">
    <property type="entry name" value="Malate_synth"/>
    <property type="match status" value="1"/>
</dbReference>
<name>A0A5C8ZH71_9ACTN</name>
<evidence type="ECO:0000259" key="9">
    <source>
        <dbReference type="Pfam" id="PF01274"/>
    </source>
</evidence>
<dbReference type="GO" id="GO:0006099">
    <property type="term" value="P:tricarboxylic acid cycle"/>
    <property type="evidence" value="ECO:0007669"/>
    <property type="project" value="UniProtKB-KW"/>
</dbReference>
<dbReference type="InterPro" id="IPR046363">
    <property type="entry name" value="MS_N_TIM-barrel_dom"/>
</dbReference>
<dbReference type="InterPro" id="IPR011076">
    <property type="entry name" value="Malate_synth_sf"/>
</dbReference>
<keyword evidence="5 12" id="KW-0808">Transferase</keyword>
<protein>
    <recommendedName>
        <fullName evidence="7">Malate synthase</fullName>
        <ecNumber evidence="2">2.3.3.9</ecNumber>
    </recommendedName>
</protein>
<dbReference type="Gene3D" id="1.20.1220.12">
    <property type="entry name" value="Malate synthase, domain III"/>
    <property type="match status" value="1"/>
</dbReference>
<feature type="domain" description="Malate synthase C-terminal" evidence="11">
    <location>
        <begin position="411"/>
        <end position="526"/>
    </location>
</feature>
<dbReference type="Proteomes" id="UP000321234">
    <property type="component" value="Unassembled WGS sequence"/>
</dbReference>
<evidence type="ECO:0000256" key="1">
    <source>
        <dbReference type="ARBA" id="ARBA00006394"/>
    </source>
</evidence>
<comment type="caution">
    <text evidence="12">The sequence shown here is derived from an EMBL/GenBank/DDBJ whole genome shotgun (WGS) entry which is preliminary data.</text>
</comment>
<dbReference type="InterPro" id="IPR001465">
    <property type="entry name" value="Malate_synthase_TIM"/>
</dbReference>
<dbReference type="FunFam" id="1.20.1220.12:FF:000001">
    <property type="entry name" value="Malate synthase"/>
    <property type="match status" value="1"/>
</dbReference>
<dbReference type="AlphaFoldDB" id="A0A5C8ZH71"/>
<evidence type="ECO:0000313" key="13">
    <source>
        <dbReference type="Proteomes" id="UP000321234"/>
    </source>
</evidence>
<dbReference type="Pfam" id="PF20656">
    <property type="entry name" value="MS_N"/>
    <property type="match status" value="1"/>
</dbReference>
<keyword evidence="12" id="KW-0012">Acyltransferase</keyword>
<dbReference type="NCBIfam" id="TIGR01344">
    <property type="entry name" value="malate_syn_A"/>
    <property type="match status" value="1"/>
</dbReference>
<keyword evidence="4" id="KW-0816">Tricarboxylic acid cycle</keyword>
<dbReference type="InterPro" id="IPR006252">
    <property type="entry name" value="Malate_synthA"/>
</dbReference>
<dbReference type="FunFam" id="3.20.20.360:FF:000001">
    <property type="entry name" value="Malate synthase"/>
    <property type="match status" value="1"/>
</dbReference>
<evidence type="ECO:0000256" key="2">
    <source>
        <dbReference type="ARBA" id="ARBA00012636"/>
    </source>
</evidence>
<comment type="similarity">
    <text evidence="1">Belongs to the malate synthase family.</text>
</comment>
<accession>A0A5C8ZH71</accession>
<dbReference type="Pfam" id="PF20659">
    <property type="entry name" value="MS_C"/>
    <property type="match status" value="1"/>
</dbReference>
<evidence type="ECO:0000259" key="10">
    <source>
        <dbReference type="Pfam" id="PF20656"/>
    </source>
</evidence>
<dbReference type="OrthoDB" id="9768429at2"/>
<dbReference type="InterPro" id="IPR044856">
    <property type="entry name" value="Malate_synth_C_sf"/>
</dbReference>
<evidence type="ECO:0000256" key="7">
    <source>
        <dbReference type="ARBA" id="ARBA00068441"/>
    </source>
</evidence>
<dbReference type="GO" id="GO:0005737">
    <property type="term" value="C:cytoplasm"/>
    <property type="evidence" value="ECO:0007669"/>
    <property type="project" value="TreeGrafter"/>
</dbReference>
<dbReference type="Pfam" id="PF01274">
    <property type="entry name" value="MS_TIM-barrel"/>
    <property type="match status" value="1"/>
</dbReference>
<evidence type="ECO:0000256" key="5">
    <source>
        <dbReference type="ARBA" id="ARBA00022679"/>
    </source>
</evidence>
<dbReference type="GO" id="GO:0006097">
    <property type="term" value="P:glyoxylate cycle"/>
    <property type="evidence" value="ECO:0007669"/>
    <property type="project" value="UniProtKB-KW"/>
</dbReference>
<dbReference type="EMBL" id="VKAC01000006">
    <property type="protein sequence ID" value="TXR56256.1"/>
    <property type="molecule type" value="Genomic_DNA"/>
</dbReference>
<feature type="active site" description="Proton donor" evidence="8">
    <location>
        <position position="445"/>
    </location>
</feature>
<dbReference type="PANTHER" id="PTHR42902:SF1">
    <property type="entry name" value="MALATE SYNTHASE 1-RELATED"/>
    <property type="match status" value="1"/>
</dbReference>